<dbReference type="EMBL" id="KZ293703">
    <property type="protein sequence ID" value="PBK83815.1"/>
    <property type="molecule type" value="Genomic_DNA"/>
</dbReference>
<feature type="compositionally biased region" description="Polar residues" evidence="1">
    <location>
        <begin position="85"/>
        <end position="96"/>
    </location>
</feature>
<name>A0A2H3CLA4_ARMGA</name>
<dbReference type="AlphaFoldDB" id="A0A2H3CLA4"/>
<dbReference type="OrthoDB" id="10678582at2759"/>
<evidence type="ECO:0000313" key="3">
    <source>
        <dbReference type="Proteomes" id="UP000217790"/>
    </source>
</evidence>
<feature type="region of interest" description="Disordered" evidence="1">
    <location>
        <begin position="52"/>
        <end position="122"/>
    </location>
</feature>
<accession>A0A2H3CLA4</accession>
<gene>
    <name evidence="2" type="ORF">ARMGADRAFT_1037632</name>
</gene>
<dbReference type="Proteomes" id="UP000217790">
    <property type="component" value="Unassembled WGS sequence"/>
</dbReference>
<dbReference type="InParanoid" id="A0A2H3CLA4"/>
<protein>
    <submittedName>
        <fullName evidence="2">Uncharacterized protein</fullName>
    </submittedName>
</protein>
<feature type="compositionally biased region" description="Basic and acidic residues" evidence="1">
    <location>
        <begin position="54"/>
        <end position="64"/>
    </location>
</feature>
<reference evidence="3" key="1">
    <citation type="journal article" date="2017" name="Nat. Ecol. Evol.">
        <title>Genome expansion and lineage-specific genetic innovations in the forest pathogenic fungi Armillaria.</title>
        <authorList>
            <person name="Sipos G."/>
            <person name="Prasanna A.N."/>
            <person name="Walter M.C."/>
            <person name="O'Connor E."/>
            <person name="Balint B."/>
            <person name="Krizsan K."/>
            <person name="Kiss B."/>
            <person name="Hess J."/>
            <person name="Varga T."/>
            <person name="Slot J."/>
            <person name="Riley R."/>
            <person name="Boka B."/>
            <person name="Rigling D."/>
            <person name="Barry K."/>
            <person name="Lee J."/>
            <person name="Mihaltcheva S."/>
            <person name="LaButti K."/>
            <person name="Lipzen A."/>
            <person name="Waldron R."/>
            <person name="Moloney N.M."/>
            <person name="Sperisen C."/>
            <person name="Kredics L."/>
            <person name="Vagvoelgyi C."/>
            <person name="Patrignani A."/>
            <person name="Fitzpatrick D."/>
            <person name="Nagy I."/>
            <person name="Doyle S."/>
            <person name="Anderson J.B."/>
            <person name="Grigoriev I.V."/>
            <person name="Gueldener U."/>
            <person name="Muensterkoetter M."/>
            <person name="Nagy L.G."/>
        </authorList>
    </citation>
    <scope>NUCLEOTIDE SEQUENCE [LARGE SCALE GENOMIC DNA]</scope>
    <source>
        <strain evidence="3">Ar21-2</strain>
    </source>
</reference>
<feature type="region of interest" description="Disordered" evidence="1">
    <location>
        <begin position="400"/>
        <end position="438"/>
    </location>
</feature>
<organism evidence="2 3">
    <name type="scientific">Armillaria gallica</name>
    <name type="common">Bulbous honey fungus</name>
    <name type="synonym">Armillaria bulbosa</name>
    <dbReference type="NCBI Taxonomy" id="47427"/>
    <lineage>
        <taxon>Eukaryota</taxon>
        <taxon>Fungi</taxon>
        <taxon>Dikarya</taxon>
        <taxon>Basidiomycota</taxon>
        <taxon>Agaricomycotina</taxon>
        <taxon>Agaricomycetes</taxon>
        <taxon>Agaricomycetidae</taxon>
        <taxon>Agaricales</taxon>
        <taxon>Marasmiineae</taxon>
        <taxon>Physalacriaceae</taxon>
        <taxon>Armillaria</taxon>
    </lineage>
</organism>
<keyword evidence="3" id="KW-1185">Reference proteome</keyword>
<evidence type="ECO:0000313" key="2">
    <source>
        <dbReference type="EMBL" id="PBK83815.1"/>
    </source>
</evidence>
<evidence type="ECO:0000256" key="1">
    <source>
        <dbReference type="SAM" id="MobiDB-lite"/>
    </source>
</evidence>
<proteinExistence type="predicted"/>
<sequence>MSKFLLDILYTCEIIVAKLPKNIHLKAFKCNLLNTEYFKEIQEALDKLNSCKHHANDDEPGDGKEDNEEEGELSTVWVSHPPPSETSACSSNTQTKRVALKTAHADPSEEDAQLASTAKEEKDNTSALIHKESYLTILVKQKAHTVYCSMLVLPWLRQLSSPSMAALSACPGPVFRIKTASSWVEVNVATTVRPPAKASALSIQSLLKVVCANAALQVFEACTNNAALASQQYHQTLEETYFLCLHALTNEGEDMVEGILFAEPGLIKQLYNALKTMDACSRISSAIYSPLAVFCALLASADSQPRIEGSARQDTAPMVIDDSATPPSNMVLGVIETAKSPSSNVASAVLLHSPTLPISRHEPPPLPPCNNTAETIVSLVNDALLPANALLAKVTCNKPSFDSDSDRRSIVMGTHGADPDEDLLLPSTSSQREQEEFSHLLDCLQDTDNESPQHTSKKSKKKFLHHCCSSDSVHSFKKTLSTGDII</sequence>